<evidence type="ECO:0000313" key="2">
    <source>
        <dbReference type="Proteomes" id="UP000828390"/>
    </source>
</evidence>
<keyword evidence="2" id="KW-1185">Reference proteome</keyword>
<dbReference type="Proteomes" id="UP000828390">
    <property type="component" value="Unassembled WGS sequence"/>
</dbReference>
<reference evidence="1" key="2">
    <citation type="submission" date="2020-11" db="EMBL/GenBank/DDBJ databases">
        <authorList>
            <person name="McCartney M.A."/>
            <person name="Auch B."/>
            <person name="Kono T."/>
            <person name="Mallez S."/>
            <person name="Becker A."/>
            <person name="Gohl D.M."/>
            <person name="Silverstein K.A.T."/>
            <person name="Koren S."/>
            <person name="Bechman K.B."/>
            <person name="Herman A."/>
            <person name="Abrahante J.E."/>
            <person name="Garbe J."/>
        </authorList>
    </citation>
    <scope>NUCLEOTIDE SEQUENCE</scope>
    <source>
        <strain evidence="1">Duluth1</strain>
        <tissue evidence="1">Whole animal</tissue>
    </source>
</reference>
<dbReference type="AlphaFoldDB" id="A0A9D4HWT5"/>
<organism evidence="1 2">
    <name type="scientific">Dreissena polymorpha</name>
    <name type="common">Zebra mussel</name>
    <name type="synonym">Mytilus polymorpha</name>
    <dbReference type="NCBI Taxonomy" id="45954"/>
    <lineage>
        <taxon>Eukaryota</taxon>
        <taxon>Metazoa</taxon>
        <taxon>Spiralia</taxon>
        <taxon>Lophotrochozoa</taxon>
        <taxon>Mollusca</taxon>
        <taxon>Bivalvia</taxon>
        <taxon>Autobranchia</taxon>
        <taxon>Heteroconchia</taxon>
        <taxon>Euheterodonta</taxon>
        <taxon>Imparidentia</taxon>
        <taxon>Neoheterodontei</taxon>
        <taxon>Myida</taxon>
        <taxon>Dreissenoidea</taxon>
        <taxon>Dreissenidae</taxon>
        <taxon>Dreissena</taxon>
    </lineage>
</organism>
<name>A0A9D4HWT5_DREPO</name>
<dbReference type="EMBL" id="JAIWYP010000011">
    <property type="protein sequence ID" value="KAH3735759.1"/>
    <property type="molecule type" value="Genomic_DNA"/>
</dbReference>
<accession>A0A9D4HWT5</accession>
<reference evidence="1" key="1">
    <citation type="journal article" date="2019" name="bioRxiv">
        <title>The Genome of the Zebra Mussel, Dreissena polymorpha: A Resource for Invasive Species Research.</title>
        <authorList>
            <person name="McCartney M.A."/>
            <person name="Auch B."/>
            <person name="Kono T."/>
            <person name="Mallez S."/>
            <person name="Zhang Y."/>
            <person name="Obille A."/>
            <person name="Becker A."/>
            <person name="Abrahante J.E."/>
            <person name="Garbe J."/>
            <person name="Badalamenti J.P."/>
            <person name="Herman A."/>
            <person name="Mangelson H."/>
            <person name="Liachko I."/>
            <person name="Sullivan S."/>
            <person name="Sone E.D."/>
            <person name="Koren S."/>
            <person name="Silverstein K.A.T."/>
            <person name="Beckman K.B."/>
            <person name="Gohl D.M."/>
        </authorList>
    </citation>
    <scope>NUCLEOTIDE SEQUENCE</scope>
    <source>
        <strain evidence="1">Duluth1</strain>
        <tissue evidence="1">Whole animal</tissue>
    </source>
</reference>
<evidence type="ECO:0000313" key="1">
    <source>
        <dbReference type="EMBL" id="KAH3735759.1"/>
    </source>
</evidence>
<sequence length="67" mass="7722">MYVVSRLAMIEKKIFPSTLNNQMVRNWLMVLSSSPSVPDILLPSANMPEQYPFAKQFAWVTTVFEEV</sequence>
<proteinExistence type="predicted"/>
<protein>
    <submittedName>
        <fullName evidence="1">Uncharacterized protein</fullName>
    </submittedName>
</protein>
<gene>
    <name evidence="1" type="ORF">DPMN_042294</name>
</gene>
<comment type="caution">
    <text evidence="1">The sequence shown here is derived from an EMBL/GenBank/DDBJ whole genome shotgun (WGS) entry which is preliminary data.</text>
</comment>